<sequence length="311" mass="34330">MPEVSADRVGCWHFRVAFSVDEIPSIHSTQGRGAATAVFISQTLATINMERRLGIELGSQDDSSAISKQRSLAERERLFITRTQIESERIAILSLSRLPPAPLILFCFFASKRSLQLSWDQLALHRRFNRPHRSNFECSEMDHDETGCQVPPEGPILCINNCGFFGSVATMNMCSKCYKDAIFKQEQAKLAASSIENIVNGSSSSNGKEPIVAGSVDMQVDPVEAKVIATEACASGLRESGEVKVKQGPNRCSTCKKRVGLTGFYCRCGELFCAVHRYSDKHNCPFDYQTAARDAIAKANPLVRAEKLDKI</sequence>
<comment type="caution">
    <text evidence="8">The sequence shown here is derived from an EMBL/GenBank/DDBJ whole genome shotgun (WGS) entry which is preliminary data.</text>
</comment>
<evidence type="ECO:0008006" key="10">
    <source>
        <dbReference type="Google" id="ProtNLM"/>
    </source>
</evidence>
<dbReference type="InterPro" id="IPR002653">
    <property type="entry name" value="Znf_A20"/>
</dbReference>
<protein>
    <recommendedName>
        <fullName evidence="10">Zinc finger A20 and AN1 domain-containing stress-associated protein 8</fullName>
    </recommendedName>
</protein>
<evidence type="ECO:0000256" key="5">
    <source>
        <dbReference type="PROSITE-ProRule" id="PRU00449"/>
    </source>
</evidence>
<proteinExistence type="predicted"/>
<evidence type="ECO:0000313" key="9">
    <source>
        <dbReference type="Proteomes" id="UP001279734"/>
    </source>
</evidence>
<dbReference type="Proteomes" id="UP001279734">
    <property type="component" value="Unassembled WGS sequence"/>
</dbReference>
<feature type="domain" description="AN1-type" evidence="7">
    <location>
        <begin position="246"/>
        <end position="292"/>
    </location>
</feature>
<gene>
    <name evidence="8" type="ORF">Nepgr_014799</name>
</gene>
<dbReference type="PANTHER" id="PTHR10634">
    <property type="entry name" value="AN1-TYPE ZINC FINGER PROTEIN"/>
    <property type="match status" value="1"/>
</dbReference>
<dbReference type="SMART" id="SM00154">
    <property type="entry name" value="ZnF_AN1"/>
    <property type="match status" value="1"/>
</dbReference>
<dbReference type="Pfam" id="PF01428">
    <property type="entry name" value="zf-AN1"/>
    <property type="match status" value="1"/>
</dbReference>
<feature type="domain" description="A20-type" evidence="6">
    <location>
        <begin position="152"/>
        <end position="186"/>
    </location>
</feature>
<dbReference type="SMART" id="SM00259">
    <property type="entry name" value="ZnF_A20"/>
    <property type="match status" value="1"/>
</dbReference>
<dbReference type="Gene3D" id="1.20.5.4770">
    <property type="match status" value="1"/>
</dbReference>
<dbReference type="SUPFAM" id="SSF118310">
    <property type="entry name" value="AN1-like Zinc finger"/>
    <property type="match status" value="1"/>
</dbReference>
<dbReference type="PANTHER" id="PTHR10634:SF104">
    <property type="entry name" value="ZINC FINGER A20 AND AN1 DOMAIN-CONTAINING STRESS-ASSOCIATED PROTEIN 2"/>
    <property type="match status" value="1"/>
</dbReference>
<dbReference type="Gene3D" id="4.10.1110.10">
    <property type="entry name" value="AN1-like Zinc finger"/>
    <property type="match status" value="1"/>
</dbReference>
<dbReference type="PROSITE" id="PS51039">
    <property type="entry name" value="ZF_AN1"/>
    <property type="match status" value="1"/>
</dbReference>
<dbReference type="InterPro" id="IPR035896">
    <property type="entry name" value="AN1-like_Znf"/>
</dbReference>
<evidence type="ECO:0000256" key="4">
    <source>
        <dbReference type="ARBA" id="ARBA00022833"/>
    </source>
</evidence>
<dbReference type="FunFam" id="4.10.1110.10:FF:000001">
    <property type="entry name" value="Zinc finger AN1-type containing 6"/>
    <property type="match status" value="1"/>
</dbReference>
<organism evidence="8 9">
    <name type="scientific">Nepenthes gracilis</name>
    <name type="common">Slender pitcher plant</name>
    <dbReference type="NCBI Taxonomy" id="150966"/>
    <lineage>
        <taxon>Eukaryota</taxon>
        <taxon>Viridiplantae</taxon>
        <taxon>Streptophyta</taxon>
        <taxon>Embryophyta</taxon>
        <taxon>Tracheophyta</taxon>
        <taxon>Spermatophyta</taxon>
        <taxon>Magnoliopsida</taxon>
        <taxon>eudicotyledons</taxon>
        <taxon>Gunneridae</taxon>
        <taxon>Pentapetalae</taxon>
        <taxon>Caryophyllales</taxon>
        <taxon>Nepenthaceae</taxon>
        <taxon>Nepenthes</taxon>
    </lineage>
</organism>
<evidence type="ECO:0000256" key="3">
    <source>
        <dbReference type="ARBA" id="ARBA00022771"/>
    </source>
</evidence>
<keyword evidence="4" id="KW-0862">Zinc</keyword>
<keyword evidence="3 5" id="KW-0863">Zinc-finger</keyword>
<evidence type="ECO:0000313" key="8">
    <source>
        <dbReference type="EMBL" id="GMH12958.1"/>
    </source>
</evidence>
<evidence type="ECO:0000259" key="6">
    <source>
        <dbReference type="PROSITE" id="PS51036"/>
    </source>
</evidence>
<dbReference type="GO" id="GO:0003677">
    <property type="term" value="F:DNA binding"/>
    <property type="evidence" value="ECO:0007669"/>
    <property type="project" value="InterPro"/>
</dbReference>
<dbReference type="PROSITE" id="PS51036">
    <property type="entry name" value="ZF_A20"/>
    <property type="match status" value="1"/>
</dbReference>
<comment type="function">
    <text evidence="1">May be involved in environmental stress response.</text>
</comment>
<dbReference type="InterPro" id="IPR000058">
    <property type="entry name" value="Znf_AN1"/>
</dbReference>
<dbReference type="GO" id="GO:0008270">
    <property type="term" value="F:zinc ion binding"/>
    <property type="evidence" value="ECO:0007669"/>
    <property type="project" value="UniProtKB-KW"/>
</dbReference>
<dbReference type="SUPFAM" id="SSF57716">
    <property type="entry name" value="Glucocorticoid receptor-like (DNA-binding domain)"/>
    <property type="match status" value="1"/>
</dbReference>
<evidence type="ECO:0000256" key="2">
    <source>
        <dbReference type="ARBA" id="ARBA00022723"/>
    </source>
</evidence>
<reference evidence="8" key="1">
    <citation type="submission" date="2023-05" db="EMBL/GenBank/DDBJ databases">
        <title>Nepenthes gracilis genome sequencing.</title>
        <authorList>
            <person name="Fukushima K."/>
        </authorList>
    </citation>
    <scope>NUCLEOTIDE SEQUENCE</scope>
    <source>
        <strain evidence="8">SING2019-196</strain>
    </source>
</reference>
<dbReference type="AlphaFoldDB" id="A0AAD3XQ66"/>
<evidence type="ECO:0000256" key="1">
    <source>
        <dbReference type="ARBA" id="ARBA00003732"/>
    </source>
</evidence>
<name>A0AAD3XQ66_NEPGR</name>
<keyword evidence="9" id="KW-1185">Reference proteome</keyword>
<dbReference type="EMBL" id="BSYO01000012">
    <property type="protein sequence ID" value="GMH12958.1"/>
    <property type="molecule type" value="Genomic_DNA"/>
</dbReference>
<dbReference type="InterPro" id="IPR050652">
    <property type="entry name" value="AN1_A20_ZnFinger"/>
</dbReference>
<dbReference type="Pfam" id="PF01754">
    <property type="entry name" value="zf-A20"/>
    <property type="match status" value="1"/>
</dbReference>
<keyword evidence="2" id="KW-0479">Metal-binding</keyword>
<evidence type="ECO:0000259" key="7">
    <source>
        <dbReference type="PROSITE" id="PS51039"/>
    </source>
</evidence>
<accession>A0AAD3XQ66</accession>